<dbReference type="AlphaFoldDB" id="A0A5R9IS59"/>
<dbReference type="Proteomes" id="UP000307790">
    <property type="component" value="Unassembled WGS sequence"/>
</dbReference>
<dbReference type="GO" id="GO:0006313">
    <property type="term" value="P:DNA transposition"/>
    <property type="evidence" value="ECO:0007669"/>
    <property type="project" value="InterPro"/>
</dbReference>
<dbReference type="PANTHER" id="PTHR34322:SF2">
    <property type="entry name" value="TRANSPOSASE IS200-LIKE DOMAIN-CONTAINING PROTEIN"/>
    <property type="match status" value="1"/>
</dbReference>
<evidence type="ECO:0000313" key="2">
    <source>
        <dbReference type="EMBL" id="TLU67469.1"/>
    </source>
</evidence>
<organism evidence="2 3">
    <name type="scientific">Thalassotalea litorea</name>
    <dbReference type="NCBI Taxonomy" id="2020715"/>
    <lineage>
        <taxon>Bacteria</taxon>
        <taxon>Pseudomonadati</taxon>
        <taxon>Pseudomonadota</taxon>
        <taxon>Gammaproteobacteria</taxon>
        <taxon>Alteromonadales</taxon>
        <taxon>Colwelliaceae</taxon>
        <taxon>Thalassotalea</taxon>
    </lineage>
</organism>
<proteinExistence type="predicted"/>
<name>A0A5R9IS59_9GAMM</name>
<dbReference type="SMART" id="SM01321">
    <property type="entry name" value="Y1_Tnp"/>
    <property type="match status" value="1"/>
</dbReference>
<dbReference type="PANTHER" id="PTHR34322">
    <property type="entry name" value="TRANSPOSASE, Y1_TNP DOMAIN-CONTAINING"/>
    <property type="match status" value="1"/>
</dbReference>
<dbReference type="SUPFAM" id="SSF143422">
    <property type="entry name" value="Transposase IS200-like"/>
    <property type="match status" value="1"/>
</dbReference>
<comment type="caution">
    <text evidence="2">The sequence shown here is derived from an EMBL/GenBank/DDBJ whole genome shotgun (WGS) entry which is preliminary data.</text>
</comment>
<evidence type="ECO:0000313" key="3">
    <source>
        <dbReference type="Proteomes" id="UP000307790"/>
    </source>
</evidence>
<accession>A0A5R9IS59</accession>
<dbReference type="InterPro" id="IPR002686">
    <property type="entry name" value="Transposase_17"/>
</dbReference>
<dbReference type="GO" id="GO:0004803">
    <property type="term" value="F:transposase activity"/>
    <property type="evidence" value="ECO:0007669"/>
    <property type="project" value="InterPro"/>
</dbReference>
<dbReference type="EMBL" id="VCBC01000002">
    <property type="protein sequence ID" value="TLU67469.1"/>
    <property type="molecule type" value="Genomic_DNA"/>
</dbReference>
<protein>
    <submittedName>
        <fullName evidence="2">Transposase</fullName>
    </submittedName>
</protein>
<dbReference type="InterPro" id="IPR036515">
    <property type="entry name" value="Transposase_17_sf"/>
</dbReference>
<feature type="domain" description="Transposase IS200-like" evidence="1">
    <location>
        <begin position="12"/>
        <end position="187"/>
    </location>
</feature>
<gene>
    <name evidence="2" type="ORF">FE810_00490</name>
</gene>
<dbReference type="Gene3D" id="3.30.70.1290">
    <property type="entry name" value="Transposase IS200-like"/>
    <property type="match status" value="1"/>
</dbReference>
<dbReference type="RefSeq" id="WP_138318072.1">
    <property type="nucleotide sequence ID" value="NZ_VCBC01000002.1"/>
</dbReference>
<reference evidence="2 3" key="1">
    <citation type="submission" date="2019-05" db="EMBL/GenBank/DDBJ databases">
        <title>Genome sequences of Thalassotalea litorea 1K03283.</title>
        <authorList>
            <person name="Zhang D."/>
        </authorList>
    </citation>
    <scope>NUCLEOTIDE SEQUENCE [LARGE SCALE GENOMIC DNA]</scope>
    <source>
        <strain evidence="2 3">MCCC 1K03283</strain>
    </source>
</reference>
<evidence type="ECO:0000259" key="1">
    <source>
        <dbReference type="SMART" id="SM01321"/>
    </source>
</evidence>
<dbReference type="GO" id="GO:0003677">
    <property type="term" value="F:DNA binding"/>
    <property type="evidence" value="ECO:0007669"/>
    <property type="project" value="InterPro"/>
</dbReference>
<keyword evidence="3" id="KW-1185">Reference proteome</keyword>
<dbReference type="OrthoDB" id="9814067at2"/>
<sequence>MPTPRNRQICLQATAYYHCVSRCVRRAFLCGNDKFTNKSFEHRREWVERRLLFLSEIFCIDICAYAVMTNHCHIVLHVDKSKADALDDIEVINRWHRVCKGTLITQQYIEDGHISESFASTLNDTIKTYRNRLFDISWFMRLLNEPIARMANAEDECTGRFWEGRFSSQALLDEAALAACMSYVDLNPLRAGLAQTPETSLYTSIRRRVSSALKGEQPKPLIKFVGDINQDMAPGLPYKFEDYLNLVDLTSRVIRDKNSGYLDNDVPKILTRLNISSSNWLSLATRFEFHFKGPVGNNVSLTHLCEIQNRERRSNICASTRFFK</sequence>